<organism evidence="1 2">
    <name type="scientific">Lachnoanaerobaculum gingivalis</name>
    <dbReference type="NCBI Taxonomy" id="2490855"/>
    <lineage>
        <taxon>Bacteria</taxon>
        <taxon>Bacillati</taxon>
        <taxon>Bacillota</taxon>
        <taxon>Clostridia</taxon>
        <taxon>Lachnospirales</taxon>
        <taxon>Lachnospiraceae</taxon>
        <taxon>Lachnoanaerobaculum</taxon>
    </lineage>
</organism>
<gene>
    <name evidence="1" type="ORF">EHV10_08155</name>
</gene>
<comment type="caution">
    <text evidence="1">The sequence shown here is derived from an EMBL/GenBank/DDBJ whole genome shotgun (WGS) entry which is preliminary data.</text>
</comment>
<accession>A0A3P3QWF4</accession>
<dbReference type="RefSeq" id="WP_128674215.1">
    <property type="nucleotide sequence ID" value="NZ_RRCO01000003.1"/>
</dbReference>
<evidence type="ECO:0000313" key="2">
    <source>
        <dbReference type="Proteomes" id="UP000272490"/>
    </source>
</evidence>
<reference evidence="1 2" key="1">
    <citation type="submission" date="2018-11" db="EMBL/GenBank/DDBJ databases">
        <title>Genome sequencing of Lachnoanaerobaculum sp. KCOM 2030 (= ChDC B114).</title>
        <authorList>
            <person name="Kook J.-K."/>
            <person name="Park S.-N."/>
            <person name="Lim Y.K."/>
        </authorList>
    </citation>
    <scope>NUCLEOTIDE SEQUENCE [LARGE SCALE GENOMIC DNA]</scope>
    <source>
        <strain evidence="1 2">KCOM 2030</strain>
    </source>
</reference>
<proteinExistence type="predicted"/>
<keyword evidence="2" id="KW-1185">Reference proteome</keyword>
<protein>
    <submittedName>
        <fullName evidence="1">Uncharacterized protein</fullName>
    </submittedName>
</protein>
<dbReference type="EMBL" id="RRCO01000003">
    <property type="protein sequence ID" value="RRJ25586.1"/>
    <property type="molecule type" value="Genomic_DNA"/>
</dbReference>
<dbReference type="AlphaFoldDB" id="A0A3P3QWF4"/>
<dbReference type="Proteomes" id="UP000272490">
    <property type="component" value="Unassembled WGS sequence"/>
</dbReference>
<name>A0A3P3QWF4_9FIRM</name>
<evidence type="ECO:0000313" key="1">
    <source>
        <dbReference type="EMBL" id="RRJ25586.1"/>
    </source>
</evidence>
<sequence length="79" mass="9372">MTTKEWNCSDLVQMISVRGMTKNMDIYLLIEEHVLHKEVCKRNVLSADNPDIQLMLRLIYENNNAIYLLQDMKDEMLIK</sequence>